<dbReference type="SUPFAM" id="SSF51182">
    <property type="entry name" value="RmlC-like cupins"/>
    <property type="match status" value="1"/>
</dbReference>
<dbReference type="EMBL" id="JBHSDU010000014">
    <property type="protein sequence ID" value="MFC4312329.1"/>
    <property type="molecule type" value="Genomic_DNA"/>
</dbReference>
<dbReference type="InterPro" id="IPR011051">
    <property type="entry name" value="RmlC_Cupin_sf"/>
</dbReference>
<gene>
    <name evidence="3" type="ORF">ACFPN2_24820</name>
</gene>
<comment type="caution">
    <text evidence="3">The sequence shown here is derived from an EMBL/GenBank/DDBJ whole genome shotgun (WGS) entry which is preliminary data.</text>
</comment>
<protein>
    <submittedName>
        <fullName evidence="3">Cupin domain-containing protein</fullName>
    </submittedName>
</protein>
<evidence type="ECO:0000313" key="4">
    <source>
        <dbReference type="Proteomes" id="UP001595904"/>
    </source>
</evidence>
<dbReference type="InterPro" id="IPR014710">
    <property type="entry name" value="RmlC-like_jellyroll"/>
</dbReference>
<organism evidence="3 4">
    <name type="scientific">Steroidobacter flavus</name>
    <dbReference type="NCBI Taxonomy" id="1842136"/>
    <lineage>
        <taxon>Bacteria</taxon>
        <taxon>Pseudomonadati</taxon>
        <taxon>Pseudomonadota</taxon>
        <taxon>Gammaproteobacteria</taxon>
        <taxon>Steroidobacterales</taxon>
        <taxon>Steroidobacteraceae</taxon>
        <taxon>Steroidobacter</taxon>
    </lineage>
</organism>
<evidence type="ECO:0000256" key="1">
    <source>
        <dbReference type="SAM" id="SignalP"/>
    </source>
</evidence>
<dbReference type="InterPro" id="IPR013096">
    <property type="entry name" value="Cupin_2"/>
</dbReference>
<evidence type="ECO:0000313" key="3">
    <source>
        <dbReference type="EMBL" id="MFC4312329.1"/>
    </source>
</evidence>
<keyword evidence="1" id="KW-0732">Signal</keyword>
<dbReference type="Pfam" id="PF07883">
    <property type="entry name" value="Cupin_2"/>
    <property type="match status" value="1"/>
</dbReference>
<dbReference type="Gene3D" id="2.60.120.10">
    <property type="entry name" value="Jelly Rolls"/>
    <property type="match status" value="2"/>
</dbReference>
<feature type="domain" description="Cupin type-2" evidence="2">
    <location>
        <begin position="239"/>
        <end position="295"/>
    </location>
</feature>
<name>A0ABV8T0W3_9GAMM</name>
<dbReference type="Proteomes" id="UP001595904">
    <property type="component" value="Unassembled WGS sequence"/>
</dbReference>
<reference evidence="4" key="1">
    <citation type="journal article" date="2019" name="Int. J. Syst. Evol. Microbiol.">
        <title>The Global Catalogue of Microorganisms (GCM) 10K type strain sequencing project: providing services to taxonomists for standard genome sequencing and annotation.</title>
        <authorList>
            <consortium name="The Broad Institute Genomics Platform"/>
            <consortium name="The Broad Institute Genome Sequencing Center for Infectious Disease"/>
            <person name="Wu L."/>
            <person name="Ma J."/>
        </authorList>
    </citation>
    <scope>NUCLEOTIDE SEQUENCE [LARGE SCALE GENOMIC DNA]</scope>
    <source>
        <strain evidence="4">CGMCC 1.10759</strain>
    </source>
</reference>
<dbReference type="RefSeq" id="WP_380601623.1">
    <property type="nucleotide sequence ID" value="NZ_JBHSDU010000014.1"/>
</dbReference>
<feature type="signal peptide" evidence="1">
    <location>
        <begin position="1"/>
        <end position="28"/>
    </location>
</feature>
<feature type="chain" id="PRO_5045731089" evidence="1">
    <location>
        <begin position="29"/>
        <end position="316"/>
    </location>
</feature>
<proteinExistence type="predicted"/>
<sequence length="316" mass="35223">MRMFDRSVLQKLSYLVAGSLIWASAAIAQQSSAPQRPQLVTAWSAKPEQPAAWSAPNKPHWKLSEVLAKHSGQRSWQEDIVSDRDFVARYISLAPGEKTRRHFFADDRVFWVVQSGRMRVSIDGQEPFVATRGFLVQVPYRVAYSLETEGSEPSVRFEVTGAQAVPLYPIDETPVPLDGKKYMKATYTGHGAYDQTNKPYLDFLKDVVNGNGRGGPFVKDDKTFANMIRGPGQPPPPASNLGHFHIGYSEFWLILEGKIDYLIEGVPFFSAEPGDVVYAPQGRWHRASFGGSGTATRLAINPRPDGMHNFQPPENE</sequence>
<dbReference type="CDD" id="cd02208">
    <property type="entry name" value="cupin_RmlC-like"/>
    <property type="match status" value="2"/>
</dbReference>
<accession>A0ABV8T0W3</accession>
<evidence type="ECO:0000259" key="2">
    <source>
        <dbReference type="Pfam" id="PF07883"/>
    </source>
</evidence>
<keyword evidence="4" id="KW-1185">Reference proteome</keyword>